<dbReference type="AlphaFoldDB" id="A0A1G6RJV8"/>
<name>A0A1G6RJV8_NIADE</name>
<dbReference type="RefSeq" id="WP_090390271.1">
    <property type="nucleotide sequence ID" value="NZ_FMZO01000005.1"/>
</dbReference>
<keyword evidence="1" id="KW-0732">Signal</keyword>
<dbReference type="EMBL" id="FMZO01000005">
    <property type="protein sequence ID" value="SDD04838.1"/>
    <property type="molecule type" value="Genomic_DNA"/>
</dbReference>
<dbReference type="PROSITE" id="PS51257">
    <property type="entry name" value="PROKAR_LIPOPROTEIN"/>
    <property type="match status" value="1"/>
</dbReference>
<sequence>MTKSIIAALLLLIFFTSCKNNNKTTNETAALNSIKVDEDDTKTGSFSFDGKSVEGAVSTQYFGDKVKGNFSVLCQHDNDGGAENPNFALLQITFLNESDAINNPSLKVFNGPALAMSDPMPGLASITLSGRGNGLASGKSFFGTGKTTGSMSVSDRTITLKDITLYSREGAMKTVNAAINF</sequence>
<accession>A0A1G6RJV8</accession>
<evidence type="ECO:0000313" key="2">
    <source>
        <dbReference type="EMBL" id="SDD04838.1"/>
    </source>
</evidence>
<protein>
    <submittedName>
        <fullName evidence="2">Uncharacterized protein</fullName>
    </submittedName>
</protein>
<keyword evidence="3" id="KW-1185">Reference proteome</keyword>
<feature type="signal peptide" evidence="1">
    <location>
        <begin position="1"/>
        <end position="19"/>
    </location>
</feature>
<organism evidence="2 3">
    <name type="scientific">Niabella drilacis (strain DSM 25811 / CCM 8410 / CCUG 62505 / LMG 26954 / E90)</name>
    <dbReference type="NCBI Taxonomy" id="1285928"/>
    <lineage>
        <taxon>Bacteria</taxon>
        <taxon>Pseudomonadati</taxon>
        <taxon>Bacteroidota</taxon>
        <taxon>Chitinophagia</taxon>
        <taxon>Chitinophagales</taxon>
        <taxon>Chitinophagaceae</taxon>
        <taxon>Niabella</taxon>
    </lineage>
</organism>
<gene>
    <name evidence="2" type="ORF">SAMN04487894_105307</name>
</gene>
<proteinExistence type="predicted"/>
<feature type="chain" id="PRO_5011626092" evidence="1">
    <location>
        <begin position="20"/>
        <end position="181"/>
    </location>
</feature>
<dbReference type="STRING" id="1285928.SAMN04487894_105307"/>
<evidence type="ECO:0000256" key="1">
    <source>
        <dbReference type="SAM" id="SignalP"/>
    </source>
</evidence>
<dbReference type="Proteomes" id="UP000198757">
    <property type="component" value="Unassembled WGS sequence"/>
</dbReference>
<reference evidence="3" key="1">
    <citation type="submission" date="2016-10" db="EMBL/GenBank/DDBJ databases">
        <authorList>
            <person name="Varghese N."/>
            <person name="Submissions S."/>
        </authorList>
    </citation>
    <scope>NUCLEOTIDE SEQUENCE [LARGE SCALE GENOMIC DNA]</scope>
    <source>
        <strain evidence="3">DSM 25811 / CCM 8410 / LMG 26954 / E90</strain>
    </source>
</reference>
<evidence type="ECO:0000313" key="3">
    <source>
        <dbReference type="Proteomes" id="UP000198757"/>
    </source>
</evidence>